<evidence type="ECO:0000256" key="1">
    <source>
        <dbReference type="ARBA" id="ARBA00022679"/>
    </source>
</evidence>
<keyword evidence="2" id="KW-0812">Transmembrane</keyword>
<dbReference type="GO" id="GO:0016020">
    <property type="term" value="C:membrane"/>
    <property type="evidence" value="ECO:0007669"/>
    <property type="project" value="InterPro"/>
</dbReference>
<keyword evidence="2" id="KW-1133">Transmembrane helix</keyword>
<sequence>MRKIHENLENPFDNAIYIIVEYLAPYAHKFGFTPNMITTISNIFAIIAIYYLIKHYFVVSGILYLISYMFDCLDGYVARKYNMVTIFGDYYDHISDAVKFIAYLGTLYLINSKLLLLFLPILIYIGLLTYMQIASQELYYGKQSHSPSLSILNKFVGKINKETAEENLKYYRYFGCGTFNFLVAIISIVYGCFYRNY</sequence>
<dbReference type="EMBL" id="MN739032">
    <property type="protein sequence ID" value="QHT36188.1"/>
    <property type="molecule type" value="Genomic_DNA"/>
</dbReference>
<protein>
    <recommendedName>
        <fullName evidence="4">CDP-alcohol phosphatidyltransferase</fullName>
    </recommendedName>
</protein>
<feature type="transmembrane region" description="Helical" evidence="2">
    <location>
        <begin position="32"/>
        <end position="53"/>
    </location>
</feature>
<dbReference type="AlphaFoldDB" id="A0A6C0F3T8"/>
<evidence type="ECO:0008006" key="4">
    <source>
        <dbReference type="Google" id="ProtNLM"/>
    </source>
</evidence>
<organism evidence="3">
    <name type="scientific">viral metagenome</name>
    <dbReference type="NCBI Taxonomy" id="1070528"/>
    <lineage>
        <taxon>unclassified sequences</taxon>
        <taxon>metagenomes</taxon>
        <taxon>organismal metagenomes</taxon>
    </lineage>
</organism>
<dbReference type="Pfam" id="PF01066">
    <property type="entry name" value="CDP-OH_P_transf"/>
    <property type="match status" value="1"/>
</dbReference>
<name>A0A6C0F3T8_9ZZZZ</name>
<dbReference type="InterPro" id="IPR000462">
    <property type="entry name" value="CDP-OH_P_trans"/>
</dbReference>
<feature type="transmembrane region" description="Helical" evidence="2">
    <location>
        <begin position="170"/>
        <end position="193"/>
    </location>
</feature>
<keyword evidence="1" id="KW-0808">Transferase</keyword>
<accession>A0A6C0F3T8</accession>
<dbReference type="InterPro" id="IPR048254">
    <property type="entry name" value="CDP_ALCOHOL_P_TRANSF_CS"/>
</dbReference>
<evidence type="ECO:0000313" key="3">
    <source>
        <dbReference type="EMBL" id="QHT36188.1"/>
    </source>
</evidence>
<keyword evidence="2" id="KW-0472">Membrane</keyword>
<dbReference type="Gene3D" id="1.20.120.1760">
    <property type="match status" value="1"/>
</dbReference>
<dbReference type="InterPro" id="IPR043130">
    <property type="entry name" value="CDP-OH_PTrfase_TM_dom"/>
</dbReference>
<dbReference type="PROSITE" id="PS00379">
    <property type="entry name" value="CDP_ALCOHOL_P_TRANSF"/>
    <property type="match status" value="1"/>
</dbReference>
<evidence type="ECO:0000256" key="2">
    <source>
        <dbReference type="SAM" id="Phobius"/>
    </source>
</evidence>
<dbReference type="GO" id="GO:0016780">
    <property type="term" value="F:phosphotransferase activity, for other substituted phosphate groups"/>
    <property type="evidence" value="ECO:0007669"/>
    <property type="project" value="InterPro"/>
</dbReference>
<proteinExistence type="predicted"/>
<feature type="transmembrane region" description="Helical" evidence="2">
    <location>
        <begin position="114"/>
        <end position="133"/>
    </location>
</feature>
<reference evidence="3" key="1">
    <citation type="journal article" date="2020" name="Nature">
        <title>Giant virus diversity and host interactions through global metagenomics.</title>
        <authorList>
            <person name="Schulz F."/>
            <person name="Roux S."/>
            <person name="Paez-Espino D."/>
            <person name="Jungbluth S."/>
            <person name="Walsh D.A."/>
            <person name="Denef V.J."/>
            <person name="McMahon K.D."/>
            <person name="Konstantinidis K.T."/>
            <person name="Eloe-Fadrosh E.A."/>
            <person name="Kyrpides N.C."/>
            <person name="Woyke T."/>
        </authorList>
    </citation>
    <scope>NUCLEOTIDE SEQUENCE</scope>
    <source>
        <strain evidence="3">GVMAG-M-3300009182-46</strain>
    </source>
</reference>
<dbReference type="GO" id="GO:0008654">
    <property type="term" value="P:phospholipid biosynthetic process"/>
    <property type="evidence" value="ECO:0007669"/>
    <property type="project" value="InterPro"/>
</dbReference>